<dbReference type="InterPro" id="IPR050351">
    <property type="entry name" value="BphY/WalK/GraS-like"/>
</dbReference>
<keyword evidence="11" id="KW-0902">Two-component regulatory system</keyword>
<dbReference type="GO" id="GO:0016020">
    <property type="term" value="C:membrane"/>
    <property type="evidence" value="ECO:0007669"/>
    <property type="project" value="UniProtKB-SubCell"/>
</dbReference>
<dbReference type="InterPro" id="IPR036097">
    <property type="entry name" value="HisK_dim/P_sf"/>
</dbReference>
<dbReference type="Gene3D" id="3.30.450.20">
    <property type="entry name" value="PAS domain"/>
    <property type="match status" value="3"/>
</dbReference>
<evidence type="ECO:0000256" key="1">
    <source>
        <dbReference type="ARBA" id="ARBA00000085"/>
    </source>
</evidence>
<evidence type="ECO:0000256" key="9">
    <source>
        <dbReference type="ARBA" id="ARBA00022840"/>
    </source>
</evidence>
<dbReference type="InterPro" id="IPR036890">
    <property type="entry name" value="HATPase_C_sf"/>
</dbReference>
<proteinExistence type="predicted"/>
<dbReference type="InterPro" id="IPR001610">
    <property type="entry name" value="PAC"/>
</dbReference>
<name>A0A1H8WI78_9EURY</name>
<dbReference type="AlphaFoldDB" id="A0A1H8WI78"/>
<evidence type="ECO:0000313" key="17">
    <source>
        <dbReference type="Proteomes" id="UP000198775"/>
    </source>
</evidence>
<keyword evidence="6" id="KW-0812">Transmembrane</keyword>
<evidence type="ECO:0000256" key="4">
    <source>
        <dbReference type="ARBA" id="ARBA00022553"/>
    </source>
</evidence>
<evidence type="ECO:0000256" key="3">
    <source>
        <dbReference type="ARBA" id="ARBA00012438"/>
    </source>
</evidence>
<keyword evidence="9" id="KW-0067">ATP-binding</keyword>
<feature type="domain" description="Histidine kinase" evidence="13">
    <location>
        <begin position="767"/>
        <end position="955"/>
    </location>
</feature>
<dbReference type="PRINTS" id="PR00344">
    <property type="entry name" value="BCTRLSENSOR"/>
</dbReference>
<keyword evidence="4" id="KW-0597">Phosphoprotein</keyword>
<dbReference type="InterPro" id="IPR003018">
    <property type="entry name" value="GAF"/>
</dbReference>
<dbReference type="EMBL" id="FOCX01000060">
    <property type="protein sequence ID" value="SEP27346.1"/>
    <property type="molecule type" value="Genomic_DNA"/>
</dbReference>
<keyword evidence="8" id="KW-0418">Kinase</keyword>
<dbReference type="InterPro" id="IPR029016">
    <property type="entry name" value="GAF-like_dom_sf"/>
</dbReference>
<keyword evidence="17" id="KW-1185">Reference proteome</keyword>
<dbReference type="EC" id="2.7.13.3" evidence="3"/>
<evidence type="ECO:0000256" key="8">
    <source>
        <dbReference type="ARBA" id="ARBA00022777"/>
    </source>
</evidence>
<dbReference type="SMART" id="SM00387">
    <property type="entry name" value="HATPase_c"/>
    <property type="match status" value="2"/>
</dbReference>
<comment type="subcellular location">
    <subcellularLocation>
        <location evidence="2">Membrane</location>
        <topology evidence="2">Multi-pass membrane protein</topology>
    </subcellularLocation>
</comment>
<protein>
    <recommendedName>
        <fullName evidence="3">histidine kinase</fullName>
        <ecNumber evidence="3">2.7.13.3</ecNumber>
    </recommendedName>
</protein>
<keyword evidence="5" id="KW-0808">Transferase</keyword>
<dbReference type="GO" id="GO:0030295">
    <property type="term" value="F:protein kinase activator activity"/>
    <property type="evidence" value="ECO:0007669"/>
    <property type="project" value="TreeGrafter"/>
</dbReference>
<evidence type="ECO:0000256" key="2">
    <source>
        <dbReference type="ARBA" id="ARBA00004141"/>
    </source>
</evidence>
<dbReference type="CDD" id="cd00082">
    <property type="entry name" value="HisKA"/>
    <property type="match status" value="1"/>
</dbReference>
<feature type="domain" description="PAC" evidence="15">
    <location>
        <begin position="594"/>
        <end position="646"/>
    </location>
</feature>
<dbReference type="PANTHER" id="PTHR42878:SF7">
    <property type="entry name" value="SENSOR HISTIDINE KINASE GLRK"/>
    <property type="match status" value="1"/>
</dbReference>
<dbReference type="InterPro" id="IPR013656">
    <property type="entry name" value="PAS_4"/>
</dbReference>
<dbReference type="Pfam" id="PF00989">
    <property type="entry name" value="PAS"/>
    <property type="match status" value="1"/>
</dbReference>
<dbReference type="GO" id="GO:0007234">
    <property type="term" value="P:osmosensory signaling via phosphorelay pathway"/>
    <property type="evidence" value="ECO:0007669"/>
    <property type="project" value="TreeGrafter"/>
</dbReference>
<dbReference type="PROSITE" id="PS50112">
    <property type="entry name" value="PAS"/>
    <property type="match status" value="2"/>
</dbReference>
<dbReference type="SUPFAM" id="SSF47384">
    <property type="entry name" value="Homodimeric domain of signal transducing histidine kinase"/>
    <property type="match status" value="1"/>
</dbReference>
<evidence type="ECO:0000256" key="6">
    <source>
        <dbReference type="ARBA" id="ARBA00022692"/>
    </source>
</evidence>
<dbReference type="InterPro" id="IPR013767">
    <property type="entry name" value="PAS_fold"/>
</dbReference>
<dbReference type="SUPFAM" id="SSF55781">
    <property type="entry name" value="GAF domain-like"/>
    <property type="match status" value="1"/>
</dbReference>
<evidence type="ECO:0000259" key="13">
    <source>
        <dbReference type="PROSITE" id="PS50109"/>
    </source>
</evidence>
<dbReference type="Pfam" id="PF00512">
    <property type="entry name" value="HisKA"/>
    <property type="match status" value="1"/>
</dbReference>
<evidence type="ECO:0000256" key="11">
    <source>
        <dbReference type="ARBA" id="ARBA00023012"/>
    </source>
</evidence>
<keyword evidence="10" id="KW-1133">Transmembrane helix</keyword>
<dbReference type="OrthoDB" id="230688at2157"/>
<comment type="catalytic activity">
    <reaction evidence="1">
        <text>ATP + protein L-histidine = ADP + protein N-phospho-L-histidine.</text>
        <dbReference type="EC" id="2.7.13.3"/>
    </reaction>
</comment>
<keyword evidence="7" id="KW-0547">Nucleotide-binding</keyword>
<feature type="domain" description="PAS" evidence="14">
    <location>
        <begin position="519"/>
        <end position="591"/>
    </location>
</feature>
<dbReference type="SMART" id="SM00086">
    <property type="entry name" value="PAC"/>
    <property type="match status" value="1"/>
</dbReference>
<dbReference type="GO" id="GO:0006355">
    <property type="term" value="P:regulation of DNA-templated transcription"/>
    <property type="evidence" value="ECO:0007669"/>
    <property type="project" value="InterPro"/>
</dbReference>
<gene>
    <name evidence="16" type="ORF">SAMN05216388_10606</name>
</gene>
<evidence type="ECO:0000259" key="15">
    <source>
        <dbReference type="PROSITE" id="PS50113"/>
    </source>
</evidence>
<keyword evidence="12" id="KW-0472">Membrane</keyword>
<dbReference type="InterPro" id="IPR000700">
    <property type="entry name" value="PAS-assoc_C"/>
</dbReference>
<accession>A0A1H8WI78</accession>
<dbReference type="InterPro" id="IPR005467">
    <property type="entry name" value="His_kinase_dom"/>
</dbReference>
<dbReference type="Pfam" id="PF02518">
    <property type="entry name" value="HATPase_c"/>
    <property type="match status" value="2"/>
</dbReference>
<dbReference type="SMART" id="SM00091">
    <property type="entry name" value="PAS"/>
    <property type="match status" value="3"/>
</dbReference>
<dbReference type="InterPro" id="IPR003594">
    <property type="entry name" value="HATPase_dom"/>
</dbReference>
<dbReference type="NCBIfam" id="TIGR00229">
    <property type="entry name" value="sensory_box"/>
    <property type="match status" value="2"/>
</dbReference>
<dbReference type="Proteomes" id="UP000198775">
    <property type="component" value="Unassembled WGS sequence"/>
</dbReference>
<evidence type="ECO:0000256" key="10">
    <source>
        <dbReference type="ARBA" id="ARBA00022989"/>
    </source>
</evidence>
<dbReference type="SUPFAM" id="SSF55874">
    <property type="entry name" value="ATPase domain of HSP90 chaperone/DNA topoisomerase II/histidine kinase"/>
    <property type="match status" value="2"/>
</dbReference>
<evidence type="ECO:0000256" key="7">
    <source>
        <dbReference type="ARBA" id="ARBA00022741"/>
    </source>
</evidence>
<dbReference type="GO" id="GO:0000155">
    <property type="term" value="F:phosphorelay sensor kinase activity"/>
    <property type="evidence" value="ECO:0007669"/>
    <property type="project" value="InterPro"/>
</dbReference>
<sequence length="966" mass="106329">MSESASLSGRQARQDLYEIFLSEGSFEDKAQGALEIGKRYLDADNGHLTRIDQQTGHWEATVSTDGPDGDYPPGLELDLGTTYCRRTIDAEDPIVLSDAPKQGWADDPAFQRHGLHCYHGTRLMLDGEPYGTVCFVAETPRKEQFTEGETMFSELIGQMLERELERERHEAQLHQQTNLAVVLNRVLRHNLRNGMPVIRGHTQLMGDTQNTETMRQKTLQRVDTLLELSEKGRQLGRVIATDLERKPTDIVSLVRDCVTSVEQANPNANITIEAEQEARASILSSFGRAVEELIENAAKHGGDSPTVTVTIETVPKAVEIRITDDGPGLSRDEADVLETGEETPLKRGSGLGLWLAHWIVASNDGTITPAITDDGTTLTITVPRTPMGSNDEQLTELSRARDQYKASFEEAGDGMTITDDSARILAVNEEAARIYGEDRQALLGRSMQEFLPTEFDFEAEWGEIQAAKMKRDELDIISADGGVSTIEYTAKTDIVPGQHLIVSRDISERREREEFLQATATRLETIVKLCPEPILALDATGAIQLWNDAAEEVFGFGEETALGEQIHSLDLFSPAQAADFEDRFERVLAGETIRDLDLQRQARDGTTINLRISAAPLRGDGDAITGLIAVTTDVSEEKARKRELERTREHYRVVAENFPNGGLFLFDSEMRFQVAAGKGLEEVGLDPAGLEERHVREALDGEIPSPFIEMCRAALDGRPQQEAIAFMDRIYRVQTVPVEDAAGEVYAGVAMTQDGTVSTERERVASVVSHDLKNPLNVAQSRLTLARESGEWSHLDHVESALGRMESLIEDVLSLSQSGNTIRERESVDLAVMVADCWASVDATSATLDNDIQGTIRANQTRLRQVFENLFGNAHEHGGVGVSVTVGNTNDGFYVEDTGRGIPLSNRANVFEEGYSSTTDGTGLGLSIVERAVDVHGWDIRVEEAATGGARFVISGVEYEETEPHE</sequence>
<dbReference type="PANTHER" id="PTHR42878">
    <property type="entry name" value="TWO-COMPONENT HISTIDINE KINASE"/>
    <property type="match status" value="1"/>
</dbReference>
<dbReference type="PROSITE" id="PS50113">
    <property type="entry name" value="PAC"/>
    <property type="match status" value="1"/>
</dbReference>
<dbReference type="Gene3D" id="1.10.287.130">
    <property type="match status" value="1"/>
</dbReference>
<dbReference type="InterPro" id="IPR000014">
    <property type="entry name" value="PAS"/>
</dbReference>
<organism evidence="16 17">
    <name type="scientific">Halorientalis persicus</name>
    <dbReference type="NCBI Taxonomy" id="1367881"/>
    <lineage>
        <taxon>Archaea</taxon>
        <taxon>Methanobacteriati</taxon>
        <taxon>Methanobacteriota</taxon>
        <taxon>Stenosarchaea group</taxon>
        <taxon>Halobacteria</taxon>
        <taxon>Halobacteriales</taxon>
        <taxon>Haloarculaceae</taxon>
        <taxon>Halorientalis</taxon>
    </lineage>
</organism>
<dbReference type="Pfam" id="PF01590">
    <property type="entry name" value="GAF"/>
    <property type="match status" value="1"/>
</dbReference>
<feature type="domain" description="Histidine kinase" evidence="13">
    <location>
        <begin position="186"/>
        <end position="386"/>
    </location>
</feature>
<dbReference type="GO" id="GO:0000156">
    <property type="term" value="F:phosphorelay response regulator activity"/>
    <property type="evidence" value="ECO:0007669"/>
    <property type="project" value="TreeGrafter"/>
</dbReference>
<dbReference type="CDD" id="cd16936">
    <property type="entry name" value="HATPase_RsbW-like"/>
    <property type="match status" value="1"/>
</dbReference>
<dbReference type="Gene3D" id="3.30.565.10">
    <property type="entry name" value="Histidine kinase-like ATPase, C-terminal domain"/>
    <property type="match status" value="2"/>
</dbReference>
<dbReference type="Pfam" id="PF08448">
    <property type="entry name" value="PAS_4"/>
    <property type="match status" value="2"/>
</dbReference>
<evidence type="ECO:0000313" key="16">
    <source>
        <dbReference type="EMBL" id="SEP27346.1"/>
    </source>
</evidence>
<reference evidence="17" key="1">
    <citation type="submission" date="2016-10" db="EMBL/GenBank/DDBJ databases">
        <authorList>
            <person name="Varghese N."/>
            <person name="Submissions S."/>
        </authorList>
    </citation>
    <scope>NUCLEOTIDE SEQUENCE [LARGE SCALE GENOMIC DNA]</scope>
    <source>
        <strain evidence="17">IBRC-M 10043</strain>
    </source>
</reference>
<dbReference type="Gene3D" id="3.30.450.40">
    <property type="match status" value="1"/>
</dbReference>
<dbReference type="CDD" id="cd00130">
    <property type="entry name" value="PAS"/>
    <property type="match status" value="2"/>
</dbReference>
<evidence type="ECO:0000256" key="5">
    <source>
        <dbReference type="ARBA" id="ARBA00022679"/>
    </source>
</evidence>
<evidence type="ECO:0000256" key="12">
    <source>
        <dbReference type="ARBA" id="ARBA00023136"/>
    </source>
</evidence>
<feature type="domain" description="PAS" evidence="14">
    <location>
        <begin position="400"/>
        <end position="454"/>
    </location>
</feature>
<dbReference type="InterPro" id="IPR004358">
    <property type="entry name" value="Sig_transdc_His_kin-like_C"/>
</dbReference>
<dbReference type="PROSITE" id="PS50109">
    <property type="entry name" value="HIS_KIN"/>
    <property type="match status" value="2"/>
</dbReference>
<dbReference type="RefSeq" id="WP_170845555.1">
    <property type="nucleotide sequence ID" value="NZ_FOCX01000060.1"/>
</dbReference>
<dbReference type="InterPro" id="IPR035965">
    <property type="entry name" value="PAS-like_dom_sf"/>
</dbReference>
<dbReference type="SMART" id="SM00065">
    <property type="entry name" value="GAF"/>
    <property type="match status" value="1"/>
</dbReference>
<evidence type="ECO:0000259" key="14">
    <source>
        <dbReference type="PROSITE" id="PS50112"/>
    </source>
</evidence>
<dbReference type="SMART" id="SM00388">
    <property type="entry name" value="HisKA"/>
    <property type="match status" value="1"/>
</dbReference>
<dbReference type="SUPFAM" id="SSF55785">
    <property type="entry name" value="PYP-like sensor domain (PAS domain)"/>
    <property type="match status" value="3"/>
</dbReference>
<dbReference type="InterPro" id="IPR003661">
    <property type="entry name" value="HisK_dim/P_dom"/>
</dbReference>